<dbReference type="Gene3D" id="1.10.10.10">
    <property type="entry name" value="Winged helix-like DNA-binding domain superfamily/Winged helix DNA-binding domain"/>
    <property type="match status" value="1"/>
</dbReference>
<dbReference type="InterPro" id="IPR036388">
    <property type="entry name" value="WH-like_DNA-bd_sf"/>
</dbReference>
<dbReference type="GO" id="GO:0003677">
    <property type="term" value="F:DNA binding"/>
    <property type="evidence" value="ECO:0007669"/>
    <property type="project" value="UniProtKB-KW"/>
</dbReference>
<dbReference type="KEGG" id="spai:FPZ24_11330"/>
<accession>A0A5B8LIT2</accession>
<evidence type="ECO:0000313" key="1">
    <source>
        <dbReference type="EMBL" id="QDZ08001.1"/>
    </source>
</evidence>
<name>A0A5B8LIT2_9SPHN</name>
<dbReference type="OrthoDB" id="7594920at2"/>
<dbReference type="InterPro" id="IPR036390">
    <property type="entry name" value="WH_DNA-bd_sf"/>
</dbReference>
<organism evidence="1 2">
    <name type="scientific">Sphingomonas panacisoli</name>
    <dbReference type="NCBI Taxonomy" id="1813879"/>
    <lineage>
        <taxon>Bacteria</taxon>
        <taxon>Pseudomonadati</taxon>
        <taxon>Pseudomonadota</taxon>
        <taxon>Alphaproteobacteria</taxon>
        <taxon>Sphingomonadales</taxon>
        <taxon>Sphingomonadaceae</taxon>
        <taxon>Sphingomonas</taxon>
    </lineage>
</organism>
<keyword evidence="2" id="KW-1185">Reference proteome</keyword>
<dbReference type="SUPFAM" id="SSF46785">
    <property type="entry name" value="Winged helix' DNA-binding domain"/>
    <property type="match status" value="1"/>
</dbReference>
<dbReference type="AlphaFoldDB" id="A0A5B8LIT2"/>
<protein>
    <submittedName>
        <fullName evidence="1">Winged helix DNA-binding protein</fullName>
    </submittedName>
</protein>
<dbReference type="Proteomes" id="UP000315673">
    <property type="component" value="Chromosome"/>
</dbReference>
<dbReference type="RefSeq" id="WP_146572062.1">
    <property type="nucleotide sequence ID" value="NZ_CP042306.1"/>
</dbReference>
<keyword evidence="1" id="KW-0238">DNA-binding</keyword>
<sequence length="146" mass="16156">MTTVQTMGYGVFAPDNLPPDSRDKFRLVVATAWVSARNCVTRIIDPELVANPGWDILLDLFISGMRDQPAFVCGLCLASHVPQTTALRWIGNLETRGLAHRTPDTRDRRRSIVQLTELGLEKVRAVLDAASDSDRKLGIGRLQTAQ</sequence>
<proteinExistence type="predicted"/>
<evidence type="ECO:0000313" key="2">
    <source>
        <dbReference type="Proteomes" id="UP000315673"/>
    </source>
</evidence>
<gene>
    <name evidence="1" type="ORF">FPZ24_11330</name>
</gene>
<reference evidence="1 2" key="1">
    <citation type="submission" date="2019-07" db="EMBL/GenBank/DDBJ databases">
        <title>Full genome sequence of Sphingomonas sp. 4R-6-7(HKS19).</title>
        <authorList>
            <person name="Im W.-T."/>
        </authorList>
    </citation>
    <scope>NUCLEOTIDE SEQUENCE [LARGE SCALE GENOMIC DNA]</scope>
    <source>
        <strain evidence="1 2">HKS19</strain>
    </source>
</reference>
<dbReference type="EMBL" id="CP042306">
    <property type="protein sequence ID" value="QDZ08001.1"/>
    <property type="molecule type" value="Genomic_DNA"/>
</dbReference>